<name>A0A0E2AU55_BACFG</name>
<feature type="domain" description="FCP1 homology" evidence="1">
    <location>
        <begin position="173"/>
        <end position="295"/>
    </location>
</feature>
<dbReference type="Gene3D" id="3.40.50.1000">
    <property type="entry name" value="HAD superfamily/HAD-like"/>
    <property type="match status" value="1"/>
</dbReference>
<dbReference type="InterPro" id="IPR023214">
    <property type="entry name" value="HAD_sf"/>
</dbReference>
<dbReference type="InterPro" id="IPR036514">
    <property type="entry name" value="SGNH_hydro_sf"/>
</dbReference>
<accession>A0A0E2AU55</accession>
<dbReference type="HOGENOM" id="CLU_018095_1_1_10"/>
<dbReference type="NCBIfam" id="TIGR01686">
    <property type="entry name" value="FkbH"/>
    <property type="match status" value="1"/>
</dbReference>
<dbReference type="Proteomes" id="UP000003879">
    <property type="component" value="Unassembled WGS sequence"/>
</dbReference>
<dbReference type="SMR" id="A0A0E2AU55"/>
<dbReference type="InterPro" id="IPR010037">
    <property type="entry name" value="FkbH_domain"/>
</dbReference>
<dbReference type="InterPro" id="IPR016181">
    <property type="entry name" value="Acyl_CoA_acyltransferase"/>
</dbReference>
<comment type="caution">
    <text evidence="2">The sequence shown here is derived from an EMBL/GenBank/DDBJ whole genome shotgun (WGS) entry which is preliminary data.</text>
</comment>
<dbReference type="EMBL" id="AGXN01000005">
    <property type="protein sequence ID" value="EIY99541.1"/>
    <property type="molecule type" value="Genomic_DNA"/>
</dbReference>
<sequence>MKYFIFRNNTLENLFGTTDVGYSGYDDISYVPLEVDSYVWFYQVPIKFDIDSLTEEVNGYFDKLQIVYKQLPAHSQLIVFSLENLYNLNFCSTNYELKNSIIKFNMDIRDFCNAYANVKFIDFSEFLSDYSKDQWIDWKYYFLSQMVINPKLAGAFRKWFTCKTRELALSRKKCLVLDLDNTLWSGVLGEDGIGGIGIGGDYPGKAFLYFQEALIELSKQGVILTVCSKNNEADVLEAWKKNPFIKLNQKYLSAYRINWQNKADNIKELAQELNIGLDSFVFVDDNPTERELVKQLLPMVEVPDFPKYPYLLPVFFFNLVERYFRVYAITEEDKKKTEQYKANVSRTQEKKKFTDLGAYLASLEIEVTVTEANEFNIPRIAQMTQKTNQFNLTTKRYTDVEIRSLIEKGWSVFCISVKDKFGDNGITGAIILEPLTDGMRIDSLLLSCRILGKGIELAFVHFVLNRLHSYGVGKIYADYYPTLKNAQVADFYDRVGFDLSDQKEDGAKAYVQCLSSNYQIESYYKINMN</sequence>
<gene>
    <name evidence="2" type="ORF">HMPREF1056_00842</name>
</gene>
<dbReference type="NCBIfam" id="TIGR01681">
    <property type="entry name" value="HAD-SF-IIIC"/>
    <property type="match status" value="1"/>
</dbReference>
<dbReference type="PATRIC" id="fig|997883.3.peg.895"/>
<dbReference type="InterPro" id="IPR004274">
    <property type="entry name" value="FCP1_dom"/>
</dbReference>
<dbReference type="Gene3D" id="3.40.50.1110">
    <property type="entry name" value="SGNH hydrolase"/>
    <property type="match status" value="1"/>
</dbReference>
<dbReference type="AlphaFoldDB" id="A0A0E2AU55"/>
<dbReference type="InterPro" id="IPR010033">
    <property type="entry name" value="HAD_SF_ppase_IIIC"/>
</dbReference>
<evidence type="ECO:0000313" key="2">
    <source>
        <dbReference type="EMBL" id="EIY99541.1"/>
    </source>
</evidence>
<dbReference type="SUPFAM" id="SSF55729">
    <property type="entry name" value="Acyl-CoA N-acyltransferases (Nat)"/>
    <property type="match status" value="1"/>
</dbReference>
<dbReference type="GO" id="GO:0016788">
    <property type="term" value="F:hydrolase activity, acting on ester bonds"/>
    <property type="evidence" value="ECO:0007669"/>
    <property type="project" value="UniProtKB-ARBA"/>
</dbReference>
<reference evidence="2 3" key="1">
    <citation type="submission" date="2012-02" db="EMBL/GenBank/DDBJ databases">
        <title>The Genome Sequence of Bacteroides fragilis CL07T12C05.</title>
        <authorList>
            <consortium name="The Broad Institute Genome Sequencing Platform"/>
            <person name="Earl A."/>
            <person name="Ward D."/>
            <person name="Feldgarden M."/>
            <person name="Gevers D."/>
            <person name="Zitomersky N.L."/>
            <person name="Coyne M.J."/>
            <person name="Comstock L.E."/>
            <person name="Young S.K."/>
            <person name="Zeng Q."/>
            <person name="Gargeya S."/>
            <person name="Fitzgerald M."/>
            <person name="Haas B."/>
            <person name="Abouelleil A."/>
            <person name="Alvarado L."/>
            <person name="Arachchi H.M."/>
            <person name="Berlin A."/>
            <person name="Chapman S.B."/>
            <person name="Gearin G."/>
            <person name="Goldberg J."/>
            <person name="Griggs A."/>
            <person name="Gujja S."/>
            <person name="Hansen M."/>
            <person name="Heiman D."/>
            <person name="Howarth C."/>
            <person name="Larimer J."/>
            <person name="Lui A."/>
            <person name="MacDonald P.J.P."/>
            <person name="McCowen C."/>
            <person name="Montmayeur A."/>
            <person name="Murphy C."/>
            <person name="Neiman D."/>
            <person name="Pearson M."/>
            <person name="Priest M."/>
            <person name="Roberts A."/>
            <person name="Saif S."/>
            <person name="Shea T."/>
            <person name="Sisk P."/>
            <person name="Stolte C."/>
            <person name="Sykes S."/>
            <person name="Wortman J."/>
            <person name="Nusbaum C."/>
            <person name="Birren B."/>
        </authorList>
    </citation>
    <scope>NUCLEOTIDE SEQUENCE [LARGE SCALE GENOMIC DNA]</scope>
    <source>
        <strain evidence="2 3">CL07T12C05</strain>
    </source>
</reference>
<organism evidence="2 3">
    <name type="scientific">Bacteroides fragilis CL07T12C05</name>
    <dbReference type="NCBI Taxonomy" id="997883"/>
    <lineage>
        <taxon>Bacteria</taxon>
        <taxon>Pseudomonadati</taxon>
        <taxon>Bacteroidota</taxon>
        <taxon>Bacteroidia</taxon>
        <taxon>Bacteroidales</taxon>
        <taxon>Bacteroidaceae</taxon>
        <taxon>Bacteroides</taxon>
    </lineage>
</organism>
<dbReference type="RefSeq" id="WP_005796134.1">
    <property type="nucleotide sequence ID" value="NZ_JH724215.1"/>
</dbReference>
<dbReference type="SUPFAM" id="SSF56784">
    <property type="entry name" value="HAD-like"/>
    <property type="match status" value="1"/>
</dbReference>
<protein>
    <submittedName>
        <fullName evidence="2">FkbH domain-containing protein</fullName>
    </submittedName>
</protein>
<proteinExistence type="predicted"/>
<dbReference type="InterPro" id="IPR036412">
    <property type="entry name" value="HAD-like_sf"/>
</dbReference>
<dbReference type="Pfam" id="PF03031">
    <property type="entry name" value="NIF"/>
    <property type="match status" value="1"/>
</dbReference>
<evidence type="ECO:0000259" key="1">
    <source>
        <dbReference type="Pfam" id="PF03031"/>
    </source>
</evidence>
<evidence type="ECO:0000313" key="3">
    <source>
        <dbReference type="Proteomes" id="UP000003879"/>
    </source>
</evidence>